<dbReference type="InterPro" id="IPR023335">
    <property type="entry name" value="ATP12_ortho_dom_sf"/>
</dbReference>
<keyword evidence="5" id="KW-1185">Reference proteome</keyword>
<dbReference type="InterPro" id="IPR042272">
    <property type="entry name" value="ATP12_ATP_synth-F1-assembly_N"/>
</dbReference>
<dbReference type="Proteomes" id="UP001549110">
    <property type="component" value="Unassembled WGS sequence"/>
</dbReference>
<gene>
    <name evidence="4" type="ORF">ABID41_002930</name>
</gene>
<dbReference type="EMBL" id="JBEPLU010000002">
    <property type="protein sequence ID" value="MET3527812.1"/>
    <property type="molecule type" value="Genomic_DNA"/>
</dbReference>
<evidence type="ECO:0000313" key="5">
    <source>
        <dbReference type="Proteomes" id="UP001549110"/>
    </source>
</evidence>
<organism evidence="4 5">
    <name type="scientific">Phenylobacterium koreense</name>
    <dbReference type="NCBI Taxonomy" id="266125"/>
    <lineage>
        <taxon>Bacteria</taxon>
        <taxon>Pseudomonadati</taxon>
        <taxon>Pseudomonadota</taxon>
        <taxon>Alphaproteobacteria</taxon>
        <taxon>Caulobacterales</taxon>
        <taxon>Caulobacteraceae</taxon>
        <taxon>Phenylobacterium</taxon>
    </lineage>
</organism>
<comment type="caution">
    <text evidence="4">The sequence shown here is derived from an EMBL/GenBank/DDBJ whole genome shotgun (WGS) entry which is preliminary data.</text>
</comment>
<keyword evidence="2" id="KW-0809">Transit peptide</keyword>
<dbReference type="PANTHER" id="PTHR21013">
    <property type="entry name" value="ATP SYNTHASE MITOCHONDRIAL F1 COMPLEX ASSEMBLY FACTOR 2/ATP12 PROTEIN, MITOCHONDRIAL PRECURSOR"/>
    <property type="match status" value="1"/>
</dbReference>
<protein>
    <submittedName>
        <fullName evidence="4">Chaperone required for assembly of F1-ATPase</fullName>
    </submittedName>
</protein>
<keyword evidence="3" id="KW-0143">Chaperone</keyword>
<evidence type="ECO:0000256" key="2">
    <source>
        <dbReference type="ARBA" id="ARBA00022946"/>
    </source>
</evidence>
<dbReference type="RefSeq" id="WP_331930503.1">
    <property type="nucleotide sequence ID" value="NZ_JBEPLU010000002.1"/>
</dbReference>
<dbReference type="SUPFAM" id="SSF160909">
    <property type="entry name" value="ATP12-like"/>
    <property type="match status" value="1"/>
</dbReference>
<sequence length="241" mass="26436">MQKGFIEPGEKPRRFYKDVAVVAEDGGFAVKLDGRNVRSPKGGKLSVPTRALAELVAAEWKAQGEHIEVAAMHVTRLAFTATEAVPQARDATAAQVAQYAASDLLCYFSERGDSLYERQVAAWEPVLRRAEHELALVFKRATGIIHTEQPEDTLAKVKGLAQALDDFALTGVAFGTALFGSAVLAFALQRGWVNGEEAWTLSRIDEAYQEEKWGVDEEAAERTARLLAEAQMLEAWFKALA</sequence>
<proteinExistence type="inferred from homology"/>
<comment type="similarity">
    <text evidence="1">Belongs to the ATP12 family.</text>
</comment>
<dbReference type="Gene3D" id="1.10.3580.10">
    <property type="entry name" value="ATP12 ATPase"/>
    <property type="match status" value="1"/>
</dbReference>
<evidence type="ECO:0000313" key="4">
    <source>
        <dbReference type="EMBL" id="MET3527812.1"/>
    </source>
</evidence>
<accession>A0ABV2EL93</accession>
<reference evidence="4 5" key="1">
    <citation type="submission" date="2024-06" db="EMBL/GenBank/DDBJ databases">
        <title>Genomic Encyclopedia of Type Strains, Phase IV (KMG-IV): sequencing the most valuable type-strain genomes for metagenomic binning, comparative biology and taxonomic classification.</title>
        <authorList>
            <person name="Goeker M."/>
        </authorList>
    </citation>
    <scope>NUCLEOTIDE SEQUENCE [LARGE SCALE GENOMIC DNA]</scope>
    <source>
        <strain evidence="4 5">DSM 17809</strain>
    </source>
</reference>
<dbReference type="Pfam" id="PF07542">
    <property type="entry name" value="ATP12"/>
    <property type="match status" value="1"/>
</dbReference>
<name>A0ABV2EL93_9CAUL</name>
<dbReference type="Gene3D" id="3.30.2180.10">
    <property type="entry name" value="ATP12-like"/>
    <property type="match status" value="1"/>
</dbReference>
<dbReference type="InterPro" id="IPR011419">
    <property type="entry name" value="ATP12_ATP_synth-F1-assembly"/>
</dbReference>
<evidence type="ECO:0000256" key="3">
    <source>
        <dbReference type="ARBA" id="ARBA00023186"/>
    </source>
</evidence>
<evidence type="ECO:0000256" key="1">
    <source>
        <dbReference type="ARBA" id="ARBA00008231"/>
    </source>
</evidence>
<dbReference type="PANTHER" id="PTHR21013:SF10">
    <property type="entry name" value="ATP SYNTHASE MITOCHONDRIAL F1 COMPLEX ASSEMBLY FACTOR 2"/>
    <property type="match status" value="1"/>
</dbReference>